<feature type="region of interest" description="Disordered" evidence="1">
    <location>
        <begin position="1176"/>
        <end position="1202"/>
    </location>
</feature>
<feature type="compositionally biased region" description="Polar residues" evidence="1">
    <location>
        <begin position="914"/>
        <end position="930"/>
    </location>
</feature>
<keyword evidence="4" id="KW-1185">Reference proteome</keyword>
<feature type="domain" description="C2" evidence="2">
    <location>
        <begin position="1432"/>
        <end position="1558"/>
    </location>
</feature>
<comment type="caution">
    <text evidence="3">The sequence shown here is derived from an EMBL/GenBank/DDBJ whole genome shotgun (WGS) entry which is preliminary data.</text>
</comment>
<gene>
    <name evidence="3" type="primary">SYTL5_1</name>
    <name evidence="3" type="ORF">DERP_013798</name>
</gene>
<proteinExistence type="predicted"/>
<feature type="domain" description="C2" evidence="2">
    <location>
        <begin position="1276"/>
        <end position="1408"/>
    </location>
</feature>
<reference evidence="3 4" key="2">
    <citation type="journal article" date="2022" name="Mol. Biol. Evol.">
        <title>Comparative Genomics Reveals Insights into the Divergent Evolution of Astigmatic Mites and Household Pest Adaptations.</title>
        <authorList>
            <person name="Xiong Q."/>
            <person name="Wan A.T."/>
            <person name="Liu X."/>
            <person name="Fung C.S."/>
            <person name="Xiao X."/>
            <person name="Malainual N."/>
            <person name="Hou J."/>
            <person name="Wang L."/>
            <person name="Wang M."/>
            <person name="Yang K.Y."/>
            <person name="Cui Y."/>
            <person name="Leung E.L."/>
            <person name="Nong W."/>
            <person name="Shin S.K."/>
            <person name="Au S.W."/>
            <person name="Jeong K.Y."/>
            <person name="Chew F.T."/>
            <person name="Hui J.H."/>
            <person name="Leung T.F."/>
            <person name="Tungtrongchitr A."/>
            <person name="Zhong N."/>
            <person name="Liu Z."/>
            <person name="Tsui S.K."/>
        </authorList>
    </citation>
    <scope>NUCLEOTIDE SEQUENCE [LARGE SCALE GENOMIC DNA]</scope>
    <source>
        <strain evidence="3">Derp</strain>
    </source>
</reference>
<dbReference type="InterPro" id="IPR000008">
    <property type="entry name" value="C2_dom"/>
</dbReference>
<feature type="region of interest" description="Disordered" evidence="1">
    <location>
        <begin position="914"/>
        <end position="950"/>
    </location>
</feature>
<evidence type="ECO:0000256" key="1">
    <source>
        <dbReference type="SAM" id="MobiDB-lite"/>
    </source>
</evidence>
<dbReference type="Gene3D" id="2.60.40.150">
    <property type="entry name" value="C2 domain"/>
    <property type="match status" value="2"/>
</dbReference>
<sequence>MSSTSTTTTPTAATVASTSTDLTLNHNVKSVVTNNNISDTPVIDQKLNNNNNNNDHHDIDQQTNQLNFIQFQQQQQQQQHFQLDRPINNPRNFQHSHHPIDNEGIYANYNIDYDNDYEQFYDKQQQQQQQQQYLVENSNRINMYDDEEFNPDIMIFDNNNHHQHQQQQQQHYHPNDLIIDDNPYHPIQYFYDEDDDDDNQLTDNNNLIQLDSTISIYQNDEHQTDILTDARTYGLQTFLPQQQQQIQQHILTNGSIYGNPLVYSLHTIYEESENESSLQTLSSITSTSMTIKTDSIQQQQQHSLDNSSNNQELLPFDNDESKQRNLLERQQFSIVITNNNDNNDSNDLKSELKNSSTNTNHNLINGKKYSEWNNLDIDDDDDYVEDEMEEELDYLVDNLSTFDNDSITLSSKLERYFTSGLLETSNINGLSTTTTMNMKKIEDHHQVKSLMNNDEVGDQNHHQQQQHPRKKFNRIECLCNFLNEMISSIKISKKIMTTTTINDDNEDDNLYLTIISKHIDRLSYLFCLDLKRFIIKMILMLKLSNNKDYCYFNNRNGRNSLKAIYSNSINNNDNVNNNDDDDRLSIDRIIYRLSRQQNINNNDDYDENYKTNYCTNLKLESFLITFMIEKIYRYTQINHLLFDYYFWSQEFVPRRTWSIPSSSILKNRSSSSSSSLGKTIIKVTVNGRLVPTVENSFIADTLSSQQQSILPKILPIKSISNQPKRFSTNNNNNNSSIRVLQTNDKANDLFRQSKNPPEYRTILHINNQQSGDCHGKKSSSINNNDDDNVDDDNCDDSMDIETLSLSSTSIITSTTMVNKLNKFLRVSNPLNRSFLAKISPINKELNNDKKSSINGEISVSNWTNESIIDDDIDDNQINDDIHPSLISNGNGNINEHFITKRSCSHEQLQIQTHNLQQKPELNHTSRNGLKTNDETKSKVPSISSSNGHRNSFKNFSNSTLDHLYEIEPNLNGSSSKHKQDKNQMINVSNIDALLDESNDLNGKVFHSKSTPQLMPQNETRVNGIDNNIKCTKQENNETNQSEILKTIIVDTNELNRRNSSRQSLEKDLWVDQENICHCNHHLNPLISRLNGLSPSGRIKGNCQRLQRSLSGSQITSTNFQRPKSSCIICENVTTTTMNRTNTLGNKEIVASYNLSTNLPSSSTSNITTIPTTTTTVIHSSSSQTTQLTSSSSSTSLRSSHNHNQIAKQLKQPFVNKFSSFRNNLQSTTTPTLISSYSLNNDNNDNNSNGIDQKNQNNTTFILSNDLNENFNNNMAIIGKICLSIYYETKLNSLTITIFRVHLNMIKKNKNDLYIKTYIIADHQQEKAFKKKTKIKRPLKVETSNGSLYEVEYNEILRFQGKWREFSSGQLSVSIWNNDTFGRNMLLGQTLIRLNDSVMLNSIQTRIWHDLYQPTKIKCQSVHVKGSLFVAIKHEDLAMSSSTSGINDEMNSGSLHVLIKEADDLNLTQYNINGYSYCKVMLKPERNKDDRQKTKTVKMGQCPRWNETIVFNNINKIDMNVKELEIAIMWLDKSSKTYLGSIRLTNHEGASNEERNLWRQSIERPNLWAYGKIPLRH</sequence>
<dbReference type="SMART" id="SM00239">
    <property type="entry name" value="C2"/>
    <property type="match status" value="2"/>
</dbReference>
<dbReference type="Pfam" id="PF00168">
    <property type="entry name" value="C2"/>
    <property type="match status" value="2"/>
</dbReference>
<feature type="region of interest" description="Disordered" evidence="1">
    <location>
        <begin position="292"/>
        <end position="316"/>
    </location>
</feature>
<dbReference type="InterPro" id="IPR035892">
    <property type="entry name" value="C2_domain_sf"/>
</dbReference>
<feature type="compositionally biased region" description="Polar residues" evidence="1">
    <location>
        <begin position="297"/>
        <end position="312"/>
    </location>
</feature>
<feature type="region of interest" description="Disordered" evidence="1">
    <location>
        <begin position="1235"/>
        <end position="1255"/>
    </location>
</feature>
<name>A0ABQ8JCL5_DERPT</name>
<feature type="compositionally biased region" description="Polar residues" evidence="1">
    <location>
        <begin position="938"/>
        <end position="950"/>
    </location>
</feature>
<dbReference type="PANTHER" id="PTHR45716">
    <property type="entry name" value="BITESIZE, ISOFORM I"/>
    <property type="match status" value="1"/>
</dbReference>
<dbReference type="EMBL" id="NJHN03000050">
    <property type="protein sequence ID" value="KAH9420350.1"/>
    <property type="molecule type" value="Genomic_DNA"/>
</dbReference>
<dbReference type="Proteomes" id="UP000887458">
    <property type="component" value="Unassembled WGS sequence"/>
</dbReference>
<dbReference type="PROSITE" id="PS50004">
    <property type="entry name" value="C2"/>
    <property type="match status" value="2"/>
</dbReference>
<feature type="compositionally biased region" description="Low complexity" evidence="1">
    <location>
        <begin position="1176"/>
        <end position="1198"/>
    </location>
</feature>
<organism evidence="3 4">
    <name type="scientific">Dermatophagoides pteronyssinus</name>
    <name type="common">European house dust mite</name>
    <dbReference type="NCBI Taxonomy" id="6956"/>
    <lineage>
        <taxon>Eukaryota</taxon>
        <taxon>Metazoa</taxon>
        <taxon>Ecdysozoa</taxon>
        <taxon>Arthropoda</taxon>
        <taxon>Chelicerata</taxon>
        <taxon>Arachnida</taxon>
        <taxon>Acari</taxon>
        <taxon>Acariformes</taxon>
        <taxon>Sarcoptiformes</taxon>
        <taxon>Astigmata</taxon>
        <taxon>Psoroptidia</taxon>
        <taxon>Analgoidea</taxon>
        <taxon>Pyroglyphidae</taxon>
        <taxon>Dermatophagoidinae</taxon>
        <taxon>Dermatophagoides</taxon>
    </lineage>
</organism>
<feature type="region of interest" description="Disordered" evidence="1">
    <location>
        <begin position="337"/>
        <end position="364"/>
    </location>
</feature>
<protein>
    <submittedName>
        <fullName evidence="3">Sytl5p</fullName>
    </submittedName>
</protein>
<evidence type="ECO:0000313" key="4">
    <source>
        <dbReference type="Proteomes" id="UP000887458"/>
    </source>
</evidence>
<feature type="compositionally biased region" description="Polar residues" evidence="1">
    <location>
        <begin position="353"/>
        <end position="363"/>
    </location>
</feature>
<evidence type="ECO:0000259" key="2">
    <source>
        <dbReference type="PROSITE" id="PS50004"/>
    </source>
</evidence>
<dbReference type="SUPFAM" id="SSF49562">
    <property type="entry name" value="C2 domain (Calcium/lipid-binding domain, CaLB)"/>
    <property type="match status" value="2"/>
</dbReference>
<feature type="compositionally biased region" description="Low complexity" evidence="1">
    <location>
        <begin position="1235"/>
        <end position="1248"/>
    </location>
</feature>
<reference evidence="3 4" key="1">
    <citation type="journal article" date="2018" name="J. Allergy Clin. Immunol.">
        <title>High-quality assembly of Dermatophagoides pteronyssinus genome and transcriptome reveals a wide range of novel allergens.</title>
        <authorList>
            <person name="Liu X.Y."/>
            <person name="Yang K.Y."/>
            <person name="Wang M.Q."/>
            <person name="Kwok J.S."/>
            <person name="Zeng X."/>
            <person name="Yang Z."/>
            <person name="Xiao X.J."/>
            <person name="Lau C.P."/>
            <person name="Li Y."/>
            <person name="Huang Z.M."/>
            <person name="Ba J.G."/>
            <person name="Yim A.K."/>
            <person name="Ouyang C.Y."/>
            <person name="Ngai S.M."/>
            <person name="Chan T.F."/>
            <person name="Leung E.L."/>
            <person name="Liu L."/>
            <person name="Liu Z.G."/>
            <person name="Tsui S.K."/>
        </authorList>
    </citation>
    <scope>NUCLEOTIDE SEQUENCE [LARGE SCALE GENOMIC DNA]</scope>
    <source>
        <strain evidence="3">Derp</strain>
    </source>
</reference>
<accession>A0ABQ8JCL5</accession>
<feature type="region of interest" description="Disordered" evidence="1">
    <location>
        <begin position="766"/>
        <end position="788"/>
    </location>
</feature>
<evidence type="ECO:0000313" key="3">
    <source>
        <dbReference type="EMBL" id="KAH9420350.1"/>
    </source>
</evidence>
<dbReference type="PANTHER" id="PTHR45716:SF2">
    <property type="entry name" value="BITESIZE, ISOFORM I"/>
    <property type="match status" value="1"/>
</dbReference>